<feature type="compositionally biased region" description="Polar residues" evidence="2">
    <location>
        <begin position="492"/>
        <end position="508"/>
    </location>
</feature>
<dbReference type="KEGG" id="tps:THAPSDRAFT_25891"/>
<dbReference type="Gene3D" id="3.40.50.1820">
    <property type="entry name" value="alpha/beta hydrolase"/>
    <property type="match status" value="1"/>
</dbReference>
<evidence type="ECO:0000259" key="4">
    <source>
        <dbReference type="Pfam" id="PF01764"/>
    </source>
</evidence>
<dbReference type="GeneID" id="7451998"/>
<dbReference type="eggNOG" id="ENOG502RUME">
    <property type="taxonomic scope" value="Eukaryota"/>
</dbReference>
<dbReference type="GO" id="GO:0006629">
    <property type="term" value="P:lipid metabolic process"/>
    <property type="evidence" value="ECO:0007669"/>
    <property type="project" value="InterPro"/>
</dbReference>
<keyword evidence="6" id="KW-1185">Reference proteome</keyword>
<feature type="compositionally biased region" description="Low complexity" evidence="2">
    <location>
        <begin position="370"/>
        <end position="380"/>
    </location>
</feature>
<evidence type="ECO:0000256" key="1">
    <source>
        <dbReference type="SAM" id="Coils"/>
    </source>
</evidence>
<dbReference type="Proteomes" id="UP000001449">
    <property type="component" value="Chromosome 24"/>
</dbReference>
<evidence type="ECO:0000256" key="2">
    <source>
        <dbReference type="SAM" id="MobiDB-lite"/>
    </source>
</evidence>
<dbReference type="InterPro" id="IPR002921">
    <property type="entry name" value="Fungal_lipase-type"/>
</dbReference>
<keyword evidence="3" id="KW-1133">Transmembrane helix</keyword>
<dbReference type="SUPFAM" id="SSF53474">
    <property type="entry name" value="alpha/beta-Hydrolases"/>
    <property type="match status" value="1"/>
</dbReference>
<accession>B8CGL1</accession>
<feature type="region of interest" description="Disordered" evidence="2">
    <location>
        <begin position="1"/>
        <end position="99"/>
    </location>
</feature>
<feature type="transmembrane region" description="Helical" evidence="3">
    <location>
        <begin position="1264"/>
        <end position="1283"/>
    </location>
</feature>
<dbReference type="Pfam" id="PF01764">
    <property type="entry name" value="Lipase_3"/>
    <property type="match status" value="1"/>
</dbReference>
<dbReference type="SMR" id="B8CGL1"/>
<proteinExistence type="predicted"/>
<dbReference type="InterPro" id="IPR051218">
    <property type="entry name" value="Sec_MonoDiacylglyc_Lipase"/>
</dbReference>
<feature type="coiled-coil region" evidence="1">
    <location>
        <begin position="1654"/>
        <end position="1681"/>
    </location>
</feature>
<feature type="compositionally biased region" description="Polar residues" evidence="2">
    <location>
        <begin position="418"/>
        <end position="433"/>
    </location>
</feature>
<dbReference type="InParanoid" id="B8CGL1"/>
<name>B8CGL1_THAPS</name>
<reference evidence="5 6" key="1">
    <citation type="journal article" date="2004" name="Science">
        <title>The genome of the diatom Thalassiosira pseudonana: ecology, evolution, and metabolism.</title>
        <authorList>
            <person name="Armbrust E.V."/>
            <person name="Berges J.A."/>
            <person name="Bowler C."/>
            <person name="Green B.R."/>
            <person name="Martinez D."/>
            <person name="Putnam N.H."/>
            <person name="Zhou S."/>
            <person name="Allen A.E."/>
            <person name="Apt K.E."/>
            <person name="Bechner M."/>
            <person name="Brzezinski M.A."/>
            <person name="Chaal B.K."/>
            <person name="Chiovitti A."/>
            <person name="Davis A.K."/>
            <person name="Demarest M.S."/>
            <person name="Detter J.C."/>
            <person name="Glavina T."/>
            <person name="Goodstein D."/>
            <person name="Hadi M.Z."/>
            <person name="Hellsten U."/>
            <person name="Hildebrand M."/>
            <person name="Jenkins B.D."/>
            <person name="Jurka J."/>
            <person name="Kapitonov V.V."/>
            <person name="Kroger N."/>
            <person name="Lau W.W."/>
            <person name="Lane T.W."/>
            <person name="Larimer F.W."/>
            <person name="Lippmeier J.C."/>
            <person name="Lucas S."/>
            <person name="Medina M."/>
            <person name="Montsant A."/>
            <person name="Obornik M."/>
            <person name="Parker M.S."/>
            <person name="Palenik B."/>
            <person name="Pazour G.J."/>
            <person name="Richardson P.M."/>
            <person name="Rynearson T.A."/>
            <person name="Saito M.A."/>
            <person name="Schwartz D.C."/>
            <person name="Thamatrakoln K."/>
            <person name="Valentin K."/>
            <person name="Vardi A."/>
            <person name="Wilkerson F.P."/>
            <person name="Rokhsar D.S."/>
        </authorList>
    </citation>
    <scope>NUCLEOTIDE SEQUENCE [LARGE SCALE GENOMIC DNA]</scope>
    <source>
        <strain evidence="5 6">CCMP1335</strain>
    </source>
</reference>
<protein>
    <recommendedName>
        <fullName evidence="4">Fungal lipase-type domain-containing protein</fullName>
    </recommendedName>
</protein>
<feature type="compositionally biased region" description="Basic and acidic residues" evidence="2">
    <location>
        <begin position="1"/>
        <end position="10"/>
    </location>
</feature>
<dbReference type="PaxDb" id="35128-Thaps25891"/>
<dbReference type="Gene3D" id="3.50.70.10">
    <property type="match status" value="1"/>
</dbReference>
<gene>
    <name evidence="5" type="ORF">THAPSDRAFT_25891</name>
</gene>
<keyword evidence="3" id="KW-0472">Membrane</keyword>
<feature type="compositionally biased region" description="Low complexity" evidence="2">
    <location>
        <begin position="32"/>
        <end position="76"/>
    </location>
</feature>
<feature type="transmembrane region" description="Helical" evidence="3">
    <location>
        <begin position="1471"/>
        <end position="1491"/>
    </location>
</feature>
<feature type="domain" description="Fungal lipase-type" evidence="4">
    <location>
        <begin position="1181"/>
        <end position="1340"/>
    </location>
</feature>
<keyword evidence="1" id="KW-0175">Coiled coil</keyword>
<sequence length="1888" mass="208484">MEKLLKEKKSSASSAGRRGTSSKNSHNERFCDSSSLSSSDFSNDVGHNNGGVNNSHNESPSSSPYRLTTPTPTRPSNEGRDGALTRDEDSKTKTSTSSTLGKTVHAVFTALAATSSNAATFSPSYGGGGASTMGLISEGHDDEAAGGECYSPSSSSSTTPRIMQVEFHPRGCVWNLILRVPLSATMAIGGNDGDSSGVEEDGGGFSNNEERTSTTTATTTTTTMDAPLVITCCANEADEYVVEIATTDDNNVNSNSSDADDNLPQEGKQYHCEMKDVVEALEWLQRRILRAIRKEFRISAAGGVADDDVGRESCGEMVLPEVVVVTPSLKGKVVRDAHGGRSVGSNEGITAAAYDTATKKNNQTAESNDQHQQTQQSSTTKRFYSYTPASKTRTIPAEINNNTKNSLHKSKGIAKSESIANMTDVTSKEVTSSESDDSHGTVEEDEEEEPNSEAVLSKKLCHVSRSGCSGYRSAATTTGNEDSRFFSNRRQLQQAASNNTKPIQSLPPTTVDPIQVLGCTSSSSQEEDPEISPESLKSPVNEQVRPVVESMKGVGLPKSEIHLARRGLYSRYSARQFFLNSNGDNVISSGSDYDEEVEREHQSMPTRGVNTSVFDGSDLNASERSLNFDYAMNGSSEALTMDASNRSVCTEEDIRKARLGLLSHKSMELRGIDRQSIFSSVGSEEGLNGGSVQVRNTMDSSKARLGLLSNLTVHATGMDRQSIYDYIPSEEELENDTARACNVMKAEGRAEGVVRMARKGVMSRNTMIKLKNGSKKDATGDEQKIDKRKVVQNMKGRCSEGELRSARRGIMSAASMMKYGAEAEALRQEILENEKVRRDAMQIEDATSREESAIASMKASDGEIRSAKMGIASRKSMDSFRRKGVLKEDLSLPCRVSFKDDQSSNDDDDDGSYHITETQIDVDSGDDISDAKEDTKDTLVFSNHAMKKVEQVDILTEGQYYLGISMLVYMYSHLRETCRMGHTRVSIDDIDVHSCQSQQKLPLNGKYLSSTKTAGSIIRVVVDELDAEDEDDADHALLGGEDREYEKSITAQFRKWIEDSRVSQLDEETEKMIIELKRKVARHRWKRAISAVRLSYKLSGGKRPKFDAPVAAPGCENENRFVDMNEMMNEALRSQPKYFREGSIMNNLIESGIEVAWFSDLTQNDVVYGICCNRTEKKVTVVFRGTVNSHNWKMNLKFDTNEYRNPIKTDYPGRADELSLHSGFALYLMRKRKDTGMSKIQEIYEKIDAIGHEMAPDGDYKLSITGHSLGGALATLLGFFVAAKPRYFNVKTVYVWTFAAPRVGTQAFIHAYQYLERIGRLRHARFSNTNDIVPLVPFCNFERDDLQFYKHVGMRVQLHGTGRIGKWRLRRALDVTYPLHHDWRSEIRRVFMNNIFANLNTLKGFGNNHTPTEIQKRLHFAIYFADQKRNRIKSLDEYYHIRARITSSRVSRIVADESLRKKIPKYTSQRATVRVLTTIFLLTWICFIVHLSTDLFKDVSTGIIFVPLALATRSISSAAYFPVGLSSSLLSHARESLRSFAVTMNLVNINAGSSRYTPFVSKTRQSANKNQWKASSVNPFISELSKSRAKQSADKALLYAQGTVQSKEAAKYHLFDRASSYLYNLASIIDGNSSANHYYITASDNDETTDSDFSDEVEGYAEETEDAADKLEEETSLNEESVAKLKAIESKMKPLQDYATSIIFAPKLDGLYLVGVGVRKKSIISIYAVSMYSSPKVLNAVSSFPPGKQHKREAAAGLQNAARSFSYQSSMTSFVLEIVYKVDAKTIASAIADSVKPRYDGSISDVEVLKSLIFEGVNSKGGVATKGTVFRFDCSEEGVSVSVNESMQGTARYRGMGSAFVDVFMDGNHVSPTLVDSCLDTWSGVDLS</sequence>
<evidence type="ECO:0000256" key="3">
    <source>
        <dbReference type="SAM" id="Phobius"/>
    </source>
</evidence>
<dbReference type="InterPro" id="IPR016088">
    <property type="entry name" value="Chalcone_isomerase_3-sand"/>
</dbReference>
<dbReference type="InterPro" id="IPR029058">
    <property type="entry name" value="AB_hydrolase_fold"/>
</dbReference>
<feature type="compositionally biased region" description="Low complexity" evidence="2">
    <location>
        <begin position="11"/>
        <end position="23"/>
    </location>
</feature>
<reference evidence="5 6" key="2">
    <citation type="journal article" date="2008" name="Nature">
        <title>The Phaeodactylum genome reveals the evolutionary history of diatom genomes.</title>
        <authorList>
            <person name="Bowler C."/>
            <person name="Allen A.E."/>
            <person name="Badger J.H."/>
            <person name="Grimwood J."/>
            <person name="Jabbari K."/>
            <person name="Kuo A."/>
            <person name="Maheswari U."/>
            <person name="Martens C."/>
            <person name="Maumus F."/>
            <person name="Otillar R.P."/>
            <person name="Rayko E."/>
            <person name="Salamov A."/>
            <person name="Vandepoele K."/>
            <person name="Beszteri B."/>
            <person name="Gruber A."/>
            <person name="Heijde M."/>
            <person name="Katinka M."/>
            <person name="Mock T."/>
            <person name="Valentin K."/>
            <person name="Verret F."/>
            <person name="Berges J.A."/>
            <person name="Brownlee C."/>
            <person name="Cadoret J.P."/>
            <person name="Chiovitti A."/>
            <person name="Choi C.J."/>
            <person name="Coesel S."/>
            <person name="De Martino A."/>
            <person name="Detter J.C."/>
            <person name="Durkin C."/>
            <person name="Falciatore A."/>
            <person name="Fournet J."/>
            <person name="Haruta M."/>
            <person name="Huysman M.J."/>
            <person name="Jenkins B.D."/>
            <person name="Jiroutova K."/>
            <person name="Jorgensen R.E."/>
            <person name="Joubert Y."/>
            <person name="Kaplan A."/>
            <person name="Kroger N."/>
            <person name="Kroth P.G."/>
            <person name="La Roche J."/>
            <person name="Lindquist E."/>
            <person name="Lommer M."/>
            <person name="Martin-Jezequel V."/>
            <person name="Lopez P.J."/>
            <person name="Lucas S."/>
            <person name="Mangogna M."/>
            <person name="McGinnis K."/>
            <person name="Medlin L.K."/>
            <person name="Montsant A."/>
            <person name="Oudot-Le Secq M.P."/>
            <person name="Napoli C."/>
            <person name="Obornik M."/>
            <person name="Parker M.S."/>
            <person name="Petit J.L."/>
            <person name="Porcel B.M."/>
            <person name="Poulsen N."/>
            <person name="Robison M."/>
            <person name="Rychlewski L."/>
            <person name="Rynearson T.A."/>
            <person name="Schmutz J."/>
            <person name="Shapiro H."/>
            <person name="Siaut M."/>
            <person name="Stanley M."/>
            <person name="Sussman M.R."/>
            <person name="Taylor A.R."/>
            <person name="Vardi A."/>
            <person name="von Dassow P."/>
            <person name="Vyverman W."/>
            <person name="Willis A."/>
            <person name="Wyrwicz L.S."/>
            <person name="Rokhsar D.S."/>
            <person name="Weissenbach J."/>
            <person name="Armbrust E.V."/>
            <person name="Green B.R."/>
            <person name="Van de Peer Y."/>
            <person name="Grigoriev I.V."/>
        </authorList>
    </citation>
    <scope>NUCLEOTIDE SEQUENCE [LARGE SCALE GENOMIC DNA]</scope>
    <source>
        <strain evidence="5 6">CCMP1335</strain>
    </source>
</reference>
<feature type="compositionally biased region" description="Polar residues" evidence="2">
    <location>
        <begin position="387"/>
        <end position="405"/>
    </location>
</feature>
<feature type="region of interest" description="Disordered" evidence="2">
    <location>
        <begin position="132"/>
        <end position="159"/>
    </location>
</feature>
<feature type="compositionally biased region" description="Basic and acidic residues" evidence="2">
    <location>
        <begin position="77"/>
        <end position="92"/>
    </location>
</feature>
<dbReference type="PANTHER" id="PTHR45856:SF11">
    <property type="entry name" value="FUNGAL LIPASE-LIKE DOMAIN-CONTAINING PROTEIN"/>
    <property type="match status" value="1"/>
</dbReference>
<dbReference type="RefSeq" id="XP_002295280.1">
    <property type="nucleotide sequence ID" value="XM_002295244.1"/>
</dbReference>
<keyword evidence="3" id="KW-0812">Transmembrane</keyword>
<dbReference type="CDD" id="cd00519">
    <property type="entry name" value="Lipase_3"/>
    <property type="match status" value="1"/>
</dbReference>
<feature type="region of interest" description="Disordered" evidence="2">
    <location>
        <begin position="190"/>
        <end position="218"/>
    </location>
</feature>
<dbReference type="PANTHER" id="PTHR45856">
    <property type="entry name" value="ALPHA/BETA-HYDROLASES SUPERFAMILY PROTEIN"/>
    <property type="match status" value="1"/>
</dbReference>
<dbReference type="HOGENOM" id="CLU_236089_0_0_1"/>
<dbReference type="EMBL" id="CM000655">
    <property type="protein sequence ID" value="EED87346.1"/>
    <property type="molecule type" value="Genomic_DNA"/>
</dbReference>
<organism evidence="5 6">
    <name type="scientific">Thalassiosira pseudonana</name>
    <name type="common">Marine diatom</name>
    <name type="synonym">Cyclotella nana</name>
    <dbReference type="NCBI Taxonomy" id="35128"/>
    <lineage>
        <taxon>Eukaryota</taxon>
        <taxon>Sar</taxon>
        <taxon>Stramenopiles</taxon>
        <taxon>Ochrophyta</taxon>
        <taxon>Bacillariophyta</taxon>
        <taxon>Coscinodiscophyceae</taxon>
        <taxon>Thalassiosirophycidae</taxon>
        <taxon>Thalassiosirales</taxon>
        <taxon>Thalassiosiraceae</taxon>
        <taxon>Thalassiosira</taxon>
    </lineage>
</organism>
<evidence type="ECO:0000313" key="6">
    <source>
        <dbReference type="Proteomes" id="UP000001449"/>
    </source>
</evidence>
<feature type="region of interest" description="Disordered" evidence="2">
    <location>
        <begin position="361"/>
        <end position="457"/>
    </location>
</feature>
<evidence type="ECO:0000313" key="5">
    <source>
        <dbReference type="EMBL" id="EED87346.1"/>
    </source>
</evidence>
<feature type="region of interest" description="Disordered" evidence="2">
    <location>
        <begin position="492"/>
        <end position="542"/>
    </location>
</feature>